<dbReference type="EC" id="3.2.1.26" evidence="2"/>
<keyword evidence="9" id="KW-1185">Reference proteome</keyword>
<evidence type="ECO:0000256" key="5">
    <source>
        <dbReference type="RuleBase" id="RU362110"/>
    </source>
</evidence>
<dbReference type="InterPro" id="IPR013320">
    <property type="entry name" value="ConA-like_dom_sf"/>
</dbReference>
<evidence type="ECO:0000259" key="6">
    <source>
        <dbReference type="Pfam" id="PF00251"/>
    </source>
</evidence>
<evidence type="ECO:0000256" key="3">
    <source>
        <dbReference type="ARBA" id="ARBA00022801"/>
    </source>
</evidence>
<dbReference type="Pfam" id="PF08244">
    <property type="entry name" value="Glyco_hydro_32C"/>
    <property type="match status" value="1"/>
</dbReference>
<gene>
    <name evidence="8" type="primary">cscA</name>
    <name evidence="8" type="ORF">GCM10010862_10980</name>
</gene>
<sequence length="559" mass="63059">MKSCVNLSAGYQLEFWAQGPGFVRITHGEALLWRVPAFPDYPDFFSYHHREACIASIEWDRSEAILWAYGYDPATVAETGITVWEFDADGLTLRTGPEIDTWMGSDPARPAMHFSPIRQWMNDPNGLSKIGDTWHLFYQFHPASTEWGPMHWGHAISRDLFNWTHLPVFLHPEQNCWRLGATGGAFSGNAFEDRDGSRMYFYTERLPAYDLYRGYQEIQKLARPEPGLLHAASAETVLERRPTQDGIEHDFRDPKVWWDETAGAYRMVLGAALHGDPAVLLHGSDDLMDWTYLGPIYRAPAHYREHGARAVECPDFFPLGGKWVMVMGFVGYTEPTTGRHNLLFALVGDFKDDRFVPDTDELQILDFGTDYYAMQSFEAEGRQIAFAWLFNWEYRKPAGSPYSGEMSLPRELSLGKSGRLLMRPVAELDDTWPAYPLARGQDGSFVLRDAPSDLCLVGPLEGTRIVATQGRALSFEISVSDGCLSVQLPQDDGQICYQAAFASATDLRVIYDRGILEVFGDNGAICGTRRSYTNITPNRIEVTSAAQVILSERRAVQRT</sequence>
<organism evidence="8 9">
    <name type="scientific">Devosia nitrariae</name>
    <dbReference type="NCBI Taxonomy" id="2071872"/>
    <lineage>
        <taxon>Bacteria</taxon>
        <taxon>Pseudomonadati</taxon>
        <taxon>Pseudomonadota</taxon>
        <taxon>Alphaproteobacteria</taxon>
        <taxon>Hyphomicrobiales</taxon>
        <taxon>Devosiaceae</taxon>
        <taxon>Devosia</taxon>
    </lineage>
</organism>
<comment type="similarity">
    <text evidence="1 5">Belongs to the glycosyl hydrolase 32 family.</text>
</comment>
<dbReference type="SUPFAM" id="SSF75005">
    <property type="entry name" value="Arabinanase/levansucrase/invertase"/>
    <property type="match status" value="1"/>
</dbReference>
<dbReference type="CDD" id="cd18625">
    <property type="entry name" value="GH32_BfrA-like"/>
    <property type="match status" value="1"/>
</dbReference>
<evidence type="ECO:0000256" key="1">
    <source>
        <dbReference type="ARBA" id="ARBA00009902"/>
    </source>
</evidence>
<dbReference type="RefSeq" id="WP_284339290.1">
    <property type="nucleotide sequence ID" value="NZ_BSNS01000007.1"/>
</dbReference>
<comment type="caution">
    <text evidence="8">The sequence shown here is derived from an EMBL/GenBank/DDBJ whole genome shotgun (WGS) entry which is preliminary data.</text>
</comment>
<dbReference type="InterPro" id="IPR013148">
    <property type="entry name" value="Glyco_hydro_32_N"/>
</dbReference>
<keyword evidence="4 5" id="KW-0326">Glycosidase</keyword>
<dbReference type="PANTHER" id="PTHR43101">
    <property type="entry name" value="BETA-FRUCTOSIDASE"/>
    <property type="match status" value="1"/>
</dbReference>
<dbReference type="Gene3D" id="2.115.10.20">
    <property type="entry name" value="Glycosyl hydrolase domain, family 43"/>
    <property type="match status" value="1"/>
</dbReference>
<evidence type="ECO:0000259" key="7">
    <source>
        <dbReference type="Pfam" id="PF08244"/>
    </source>
</evidence>
<evidence type="ECO:0000313" key="8">
    <source>
        <dbReference type="EMBL" id="GLQ53839.1"/>
    </source>
</evidence>
<dbReference type="Proteomes" id="UP001156691">
    <property type="component" value="Unassembled WGS sequence"/>
</dbReference>
<feature type="domain" description="Glycosyl hydrolase family 32 C-terminal" evidence="7">
    <location>
        <begin position="504"/>
        <end position="545"/>
    </location>
</feature>
<dbReference type="SUPFAM" id="SSF49899">
    <property type="entry name" value="Concanavalin A-like lectins/glucanases"/>
    <property type="match status" value="1"/>
</dbReference>
<reference evidence="9" key="1">
    <citation type="journal article" date="2019" name="Int. J. Syst. Evol. Microbiol.">
        <title>The Global Catalogue of Microorganisms (GCM) 10K type strain sequencing project: providing services to taxonomists for standard genome sequencing and annotation.</title>
        <authorList>
            <consortium name="The Broad Institute Genomics Platform"/>
            <consortium name="The Broad Institute Genome Sequencing Center for Infectious Disease"/>
            <person name="Wu L."/>
            <person name="Ma J."/>
        </authorList>
    </citation>
    <scope>NUCLEOTIDE SEQUENCE [LARGE SCALE GENOMIC DNA]</scope>
    <source>
        <strain evidence="9">NBRC 112416</strain>
    </source>
</reference>
<accession>A0ABQ5W1U1</accession>
<evidence type="ECO:0000256" key="4">
    <source>
        <dbReference type="ARBA" id="ARBA00023295"/>
    </source>
</evidence>
<protein>
    <recommendedName>
        <fullName evidence="2">beta-fructofuranosidase</fullName>
        <ecNumber evidence="2">3.2.1.26</ecNumber>
    </recommendedName>
</protein>
<evidence type="ECO:0000313" key="9">
    <source>
        <dbReference type="Proteomes" id="UP001156691"/>
    </source>
</evidence>
<dbReference type="EMBL" id="BSNS01000007">
    <property type="protein sequence ID" value="GLQ53839.1"/>
    <property type="molecule type" value="Genomic_DNA"/>
</dbReference>
<proteinExistence type="inferred from homology"/>
<evidence type="ECO:0000256" key="2">
    <source>
        <dbReference type="ARBA" id="ARBA00012758"/>
    </source>
</evidence>
<dbReference type="InterPro" id="IPR051214">
    <property type="entry name" value="GH32_Enzymes"/>
</dbReference>
<keyword evidence="3 5" id="KW-0378">Hydrolase</keyword>
<dbReference type="InterPro" id="IPR018053">
    <property type="entry name" value="Glyco_hydro_32_AS"/>
</dbReference>
<dbReference type="Pfam" id="PF00251">
    <property type="entry name" value="Glyco_hydro_32N"/>
    <property type="match status" value="1"/>
</dbReference>
<dbReference type="PROSITE" id="PS00609">
    <property type="entry name" value="GLYCOSYL_HYDROL_F32"/>
    <property type="match status" value="1"/>
</dbReference>
<feature type="domain" description="Glycosyl hydrolase family 32 N-terminal" evidence="6">
    <location>
        <begin position="113"/>
        <end position="424"/>
    </location>
</feature>
<dbReference type="InterPro" id="IPR023296">
    <property type="entry name" value="Glyco_hydro_beta-prop_sf"/>
</dbReference>
<name>A0ABQ5W1U1_9HYPH</name>
<dbReference type="InterPro" id="IPR013189">
    <property type="entry name" value="Glyco_hydro_32_C"/>
</dbReference>
<dbReference type="SMART" id="SM00640">
    <property type="entry name" value="Glyco_32"/>
    <property type="match status" value="1"/>
</dbReference>
<dbReference type="PANTHER" id="PTHR43101:SF1">
    <property type="entry name" value="BETA-FRUCTOSIDASE"/>
    <property type="match status" value="1"/>
</dbReference>
<dbReference type="InterPro" id="IPR001362">
    <property type="entry name" value="Glyco_hydro_32"/>
</dbReference>